<evidence type="ECO:0000313" key="15">
    <source>
        <dbReference type="EMBL" id="KAG0448996.1"/>
    </source>
</evidence>
<keyword evidence="9" id="KW-0406">Ion transport</keyword>
<dbReference type="PROSITE" id="PS51384">
    <property type="entry name" value="FAD_FR"/>
    <property type="match status" value="1"/>
</dbReference>
<dbReference type="InterPro" id="IPR017938">
    <property type="entry name" value="Riboflavin_synthase-like_b-brl"/>
</dbReference>
<evidence type="ECO:0000256" key="5">
    <source>
        <dbReference type="ARBA" id="ARBA00022723"/>
    </source>
</evidence>
<feature type="domain" description="FAD-binding FR-type" evidence="14">
    <location>
        <begin position="327"/>
        <end position="431"/>
    </location>
</feature>
<feature type="transmembrane region" description="Helical" evidence="13">
    <location>
        <begin position="291"/>
        <end position="319"/>
    </location>
</feature>
<dbReference type="CDD" id="cd06186">
    <property type="entry name" value="NOX_Duox_like_FAD_NADP"/>
    <property type="match status" value="1"/>
</dbReference>
<keyword evidence="5" id="KW-0479">Metal-binding</keyword>
<evidence type="ECO:0000256" key="3">
    <source>
        <dbReference type="ARBA" id="ARBA00022448"/>
    </source>
</evidence>
<dbReference type="SUPFAM" id="SSF52343">
    <property type="entry name" value="Ferredoxin reductase-like, C-terminal NADP-linked domain"/>
    <property type="match status" value="1"/>
</dbReference>
<comment type="subcellular location">
    <subcellularLocation>
        <location evidence="1">Membrane</location>
        <topology evidence="1">Multi-pass membrane protein</topology>
    </subcellularLocation>
</comment>
<evidence type="ECO:0000256" key="6">
    <source>
        <dbReference type="ARBA" id="ARBA00022989"/>
    </source>
</evidence>
<dbReference type="Pfam" id="PF08022">
    <property type="entry name" value="FAD_binding_8"/>
    <property type="match status" value="1"/>
</dbReference>
<dbReference type="OrthoDB" id="167398at2759"/>
<dbReference type="GO" id="GO:0005886">
    <property type="term" value="C:plasma membrane"/>
    <property type="evidence" value="ECO:0007669"/>
    <property type="project" value="TreeGrafter"/>
</dbReference>
<feature type="transmembrane region" description="Helical" evidence="13">
    <location>
        <begin position="213"/>
        <end position="238"/>
    </location>
</feature>
<keyword evidence="3" id="KW-0813">Transport</keyword>
<comment type="catalytic activity">
    <reaction evidence="11">
        <text>2 a Fe(II)-siderophore + NAD(+) + H(+) = 2 a Fe(III)-siderophore + NADH</text>
        <dbReference type="Rhea" id="RHEA:15061"/>
        <dbReference type="Rhea" id="RHEA-COMP:11342"/>
        <dbReference type="Rhea" id="RHEA-COMP:11344"/>
        <dbReference type="ChEBI" id="CHEBI:15378"/>
        <dbReference type="ChEBI" id="CHEBI:29033"/>
        <dbReference type="ChEBI" id="CHEBI:29034"/>
        <dbReference type="ChEBI" id="CHEBI:57540"/>
        <dbReference type="ChEBI" id="CHEBI:57945"/>
        <dbReference type="EC" id="1.16.1.7"/>
    </reaction>
</comment>
<evidence type="ECO:0000256" key="4">
    <source>
        <dbReference type="ARBA" id="ARBA00022692"/>
    </source>
</evidence>
<dbReference type="SFLD" id="SFLDG01168">
    <property type="entry name" value="Ferric_reductase_subgroup_(FRE"/>
    <property type="match status" value="1"/>
</dbReference>
<dbReference type="GO" id="GO:0006811">
    <property type="term" value="P:monoatomic ion transport"/>
    <property type="evidence" value="ECO:0007669"/>
    <property type="project" value="UniProtKB-KW"/>
</dbReference>
<dbReference type="EC" id="1.16.1.7" evidence="12"/>
<accession>A0A835PBC7</accession>
<keyword evidence="7" id="KW-0560">Oxidoreductase</keyword>
<dbReference type="SFLD" id="SFLDS00052">
    <property type="entry name" value="Ferric_Reductase_Domain"/>
    <property type="match status" value="1"/>
</dbReference>
<evidence type="ECO:0000256" key="10">
    <source>
        <dbReference type="ARBA" id="ARBA00023136"/>
    </source>
</evidence>
<evidence type="ECO:0000256" key="7">
    <source>
        <dbReference type="ARBA" id="ARBA00023002"/>
    </source>
</evidence>
<dbReference type="EMBL" id="JADCNM010000228">
    <property type="protein sequence ID" value="KAG0448996.1"/>
    <property type="molecule type" value="Genomic_DNA"/>
</dbReference>
<gene>
    <name evidence="15" type="ORF">HPP92_027545</name>
</gene>
<feature type="transmembrane region" description="Helical" evidence="13">
    <location>
        <begin position="129"/>
        <end position="154"/>
    </location>
</feature>
<dbReference type="Pfam" id="PF08030">
    <property type="entry name" value="NAD_binding_6"/>
    <property type="match status" value="1"/>
</dbReference>
<dbReference type="GO" id="GO:0140618">
    <property type="term" value="F:ferric-chelate reductase (NADH) activity"/>
    <property type="evidence" value="ECO:0007669"/>
    <property type="project" value="UniProtKB-EC"/>
</dbReference>
<sequence>MDVILSSSSKKHGAEKLTRVWLWAMRVVLVVVFMGWLMMWIMLPTKTYTNKWNAMITKDTDSTFLGRQGTRTLVFAFPILFIAVGGCLYLHLLQISGERNSGGFSRRLNAWRRPVLVRGPLGVLSAMEIAFSLQFLALVIWALSVYISVGFSKINSKTAAKDGVKLWQAKLLDSALRLGLVGNICCAFLFFPVTRSSSLLPLIGLTSESSIKYHIWLGHLVMTLFSAHGLCFIVAWASTGQISQMLKWDAIGVSNVAGELALLSGLAMWVMTVPRIRRKMFELFFYSHQLYVLFLFFYLLHVGIAFFCYILPGVYLFLVDRFLRFLQSRQRVKLVSARLLPSESVELNFAKLTGFGYKPMSVIFVNVPSVSSLQWHPFTVSSSSGLEPEMLSVVIKKEGKWTQKLYANLSQSLVEHLEVSVEGPYGPVSFDFQSYESLVLISGGSGITPFISIIRELIHQNRALGRTTPSVRLICAFKTSADLTMLDLLLPISCNSLEISELQLRIEAFVTRETAATSPKPIRSIWFKPNTSDKAIAPVLGPNSWLWLAAIISSSFVTFLLLISMLTRFYIYPIDHNTNTIYPYTDRSLLNLLFICLCIALTASAAALWNKRQVAIEAKQGRIMDAASPFTSPNPWVANGFREIESVPYESLRRVTEVHYGSRPDLKRMILERDDKTNKGAVGVIASGPSELRHQLLDPYGGASVFRFREDSDEGKGYD</sequence>
<dbReference type="InterPro" id="IPR017927">
    <property type="entry name" value="FAD-bd_FR_type"/>
</dbReference>
<dbReference type="InterPro" id="IPR013121">
    <property type="entry name" value="Fe_red_NAD-bd_6"/>
</dbReference>
<organism evidence="15 16">
    <name type="scientific">Vanilla planifolia</name>
    <name type="common">Vanilla</name>
    <dbReference type="NCBI Taxonomy" id="51239"/>
    <lineage>
        <taxon>Eukaryota</taxon>
        <taxon>Viridiplantae</taxon>
        <taxon>Streptophyta</taxon>
        <taxon>Embryophyta</taxon>
        <taxon>Tracheophyta</taxon>
        <taxon>Spermatophyta</taxon>
        <taxon>Magnoliopsida</taxon>
        <taxon>Liliopsida</taxon>
        <taxon>Asparagales</taxon>
        <taxon>Orchidaceae</taxon>
        <taxon>Vanilloideae</taxon>
        <taxon>Vanilleae</taxon>
        <taxon>Vanilla</taxon>
    </lineage>
</organism>
<dbReference type="Proteomes" id="UP000639772">
    <property type="component" value="Unassembled WGS sequence"/>
</dbReference>
<evidence type="ECO:0000256" key="11">
    <source>
        <dbReference type="ARBA" id="ARBA00050970"/>
    </source>
</evidence>
<keyword evidence="6 13" id="KW-1133">Transmembrane helix</keyword>
<dbReference type="InterPro" id="IPR050369">
    <property type="entry name" value="RBOH/FRE"/>
</dbReference>
<protein>
    <recommendedName>
        <fullName evidence="12">ferric-chelate reductase (NADH)</fullName>
        <ecNumber evidence="12">1.16.1.7</ecNumber>
    </recommendedName>
</protein>
<name>A0A835PBC7_VANPL</name>
<evidence type="ECO:0000313" key="16">
    <source>
        <dbReference type="Proteomes" id="UP000639772"/>
    </source>
</evidence>
<evidence type="ECO:0000259" key="14">
    <source>
        <dbReference type="PROSITE" id="PS51384"/>
    </source>
</evidence>
<feature type="transmembrane region" description="Helical" evidence="13">
    <location>
        <begin position="545"/>
        <end position="569"/>
    </location>
</feature>
<dbReference type="FunFam" id="3.40.50.80:FF:000039">
    <property type="entry name" value="Ferric reduction oxidase 3"/>
    <property type="match status" value="1"/>
</dbReference>
<evidence type="ECO:0000256" key="12">
    <source>
        <dbReference type="ARBA" id="ARBA00066905"/>
    </source>
</evidence>
<keyword evidence="8" id="KW-0408">Iron</keyword>
<evidence type="ECO:0000256" key="2">
    <source>
        <dbReference type="ARBA" id="ARBA00006278"/>
    </source>
</evidence>
<dbReference type="InterPro" id="IPR013130">
    <property type="entry name" value="Fe3_Rdtase_TM_dom"/>
</dbReference>
<dbReference type="Pfam" id="PF01794">
    <property type="entry name" value="Ferric_reduct"/>
    <property type="match status" value="1"/>
</dbReference>
<comment type="similarity">
    <text evidence="2">Belongs to the ferric reductase (FRE) family.</text>
</comment>
<dbReference type="InterPro" id="IPR039261">
    <property type="entry name" value="FNR_nucleotide-bd"/>
</dbReference>
<dbReference type="Gene3D" id="3.40.50.80">
    <property type="entry name" value="Nucleotide-binding domain of ferredoxin-NADP reductase (FNR) module"/>
    <property type="match status" value="1"/>
</dbReference>
<evidence type="ECO:0000256" key="8">
    <source>
        <dbReference type="ARBA" id="ARBA00023004"/>
    </source>
</evidence>
<dbReference type="AlphaFoldDB" id="A0A835PBC7"/>
<evidence type="ECO:0000256" key="9">
    <source>
        <dbReference type="ARBA" id="ARBA00023065"/>
    </source>
</evidence>
<feature type="transmembrane region" description="Helical" evidence="13">
    <location>
        <begin position="250"/>
        <end position="271"/>
    </location>
</feature>
<evidence type="ECO:0000256" key="13">
    <source>
        <dbReference type="SAM" id="Phobius"/>
    </source>
</evidence>
<dbReference type="PANTHER" id="PTHR11972">
    <property type="entry name" value="NADPH OXIDASE"/>
    <property type="match status" value="1"/>
</dbReference>
<keyword evidence="10 13" id="KW-0472">Membrane</keyword>
<feature type="transmembrane region" description="Helical" evidence="13">
    <location>
        <begin position="20"/>
        <end position="43"/>
    </location>
</feature>
<keyword evidence="4 13" id="KW-0812">Transmembrane</keyword>
<reference evidence="15 16" key="1">
    <citation type="journal article" date="2020" name="Nat. Food">
        <title>A phased Vanilla planifolia genome enables genetic improvement of flavour and production.</title>
        <authorList>
            <person name="Hasing T."/>
            <person name="Tang H."/>
            <person name="Brym M."/>
            <person name="Khazi F."/>
            <person name="Huang T."/>
            <person name="Chambers A.H."/>
        </authorList>
    </citation>
    <scope>NUCLEOTIDE SEQUENCE [LARGE SCALE GENOMIC DNA]</scope>
    <source>
        <tissue evidence="15">Leaf</tissue>
    </source>
</reference>
<dbReference type="InterPro" id="IPR013112">
    <property type="entry name" value="FAD-bd_8"/>
</dbReference>
<feature type="transmembrane region" description="Helical" evidence="13">
    <location>
        <begin position="589"/>
        <end position="609"/>
    </location>
</feature>
<dbReference type="GO" id="GO:0046872">
    <property type="term" value="F:metal ion binding"/>
    <property type="evidence" value="ECO:0007669"/>
    <property type="project" value="UniProtKB-KW"/>
</dbReference>
<feature type="transmembrane region" description="Helical" evidence="13">
    <location>
        <begin position="73"/>
        <end position="92"/>
    </location>
</feature>
<dbReference type="SUPFAM" id="SSF63380">
    <property type="entry name" value="Riboflavin synthase domain-like"/>
    <property type="match status" value="1"/>
</dbReference>
<feature type="transmembrane region" description="Helical" evidence="13">
    <location>
        <begin position="175"/>
        <end position="193"/>
    </location>
</feature>
<dbReference type="PANTHER" id="PTHR11972:SF41">
    <property type="entry name" value="FERRIC REDUCTION OXIDASE 2"/>
    <property type="match status" value="1"/>
</dbReference>
<comment type="caution">
    <text evidence="15">The sequence shown here is derived from an EMBL/GenBank/DDBJ whole genome shotgun (WGS) entry which is preliminary data.</text>
</comment>
<evidence type="ECO:0000256" key="1">
    <source>
        <dbReference type="ARBA" id="ARBA00004141"/>
    </source>
</evidence>
<proteinExistence type="inferred from homology"/>